<feature type="region of interest" description="Disordered" evidence="1">
    <location>
        <begin position="1852"/>
        <end position="1973"/>
    </location>
</feature>
<feature type="compositionally biased region" description="Polar residues" evidence="1">
    <location>
        <begin position="399"/>
        <end position="411"/>
    </location>
</feature>
<feature type="compositionally biased region" description="Polar residues" evidence="1">
    <location>
        <begin position="1004"/>
        <end position="1019"/>
    </location>
</feature>
<gene>
    <name evidence="4" type="ORF">HUG17_0353</name>
</gene>
<feature type="compositionally biased region" description="Basic and acidic residues" evidence="1">
    <location>
        <begin position="2083"/>
        <end position="2135"/>
    </location>
</feature>
<dbReference type="GO" id="GO:0043025">
    <property type="term" value="C:neuronal cell body"/>
    <property type="evidence" value="ECO:0007669"/>
    <property type="project" value="TreeGrafter"/>
</dbReference>
<feature type="region of interest" description="Disordered" evidence="1">
    <location>
        <begin position="2034"/>
        <end position="2135"/>
    </location>
</feature>
<evidence type="ECO:0000259" key="2">
    <source>
        <dbReference type="Pfam" id="PF23415"/>
    </source>
</evidence>
<feature type="compositionally biased region" description="Polar residues" evidence="1">
    <location>
        <begin position="738"/>
        <end position="748"/>
    </location>
</feature>
<feature type="region of interest" description="Disordered" evidence="1">
    <location>
        <begin position="48"/>
        <end position="93"/>
    </location>
</feature>
<dbReference type="Pfam" id="PF23415">
    <property type="entry name" value="MAPB1_N"/>
    <property type="match status" value="1"/>
</dbReference>
<dbReference type="GO" id="GO:0007409">
    <property type="term" value="P:axonogenesis"/>
    <property type="evidence" value="ECO:0007669"/>
    <property type="project" value="TreeGrafter"/>
</dbReference>
<feature type="compositionally biased region" description="Low complexity" evidence="1">
    <location>
        <begin position="383"/>
        <end position="395"/>
    </location>
</feature>
<dbReference type="InterPro" id="IPR026074">
    <property type="entry name" value="MAP1"/>
</dbReference>
<feature type="compositionally biased region" description="Basic and acidic residues" evidence="1">
    <location>
        <begin position="1961"/>
        <end position="1973"/>
    </location>
</feature>
<dbReference type="GO" id="GO:0005874">
    <property type="term" value="C:microtubule"/>
    <property type="evidence" value="ECO:0007669"/>
    <property type="project" value="InterPro"/>
</dbReference>
<dbReference type="EMBL" id="SDOV01000001">
    <property type="protein sequence ID" value="KAH7644815.1"/>
    <property type="molecule type" value="Genomic_DNA"/>
</dbReference>
<dbReference type="InterPro" id="IPR057480">
    <property type="entry name" value="MAP1A/B/S-like_MBL"/>
</dbReference>
<dbReference type="GO" id="GO:0008017">
    <property type="term" value="F:microtubule binding"/>
    <property type="evidence" value="ECO:0007669"/>
    <property type="project" value="InterPro"/>
</dbReference>
<dbReference type="GO" id="GO:0016358">
    <property type="term" value="P:dendrite development"/>
    <property type="evidence" value="ECO:0007669"/>
    <property type="project" value="TreeGrafter"/>
</dbReference>
<feature type="region of interest" description="Disordered" evidence="1">
    <location>
        <begin position="1501"/>
        <end position="1663"/>
    </location>
</feature>
<dbReference type="InterPro" id="IPR036866">
    <property type="entry name" value="RibonucZ/Hydroxyglut_hydro"/>
</dbReference>
<feature type="region of interest" description="Disordered" evidence="1">
    <location>
        <begin position="383"/>
        <end position="411"/>
    </location>
</feature>
<protein>
    <submittedName>
        <fullName evidence="4">Uncharacterized protein</fullName>
    </submittedName>
</protein>
<feature type="compositionally biased region" description="Basic and acidic residues" evidence="1">
    <location>
        <begin position="1616"/>
        <end position="1650"/>
    </location>
</feature>
<feature type="compositionally biased region" description="Basic and acidic residues" evidence="1">
    <location>
        <begin position="2153"/>
        <end position="2179"/>
    </location>
</feature>
<dbReference type="PANTHER" id="PTHR13843:SF12">
    <property type="entry name" value="ATPASE F1_V1_A1 COMPLEX ALPHA_BETA SUBUNIT NUCLEOTIDE-BINDING DOMAIN-CONTAINING PROTEIN"/>
    <property type="match status" value="1"/>
</dbReference>
<dbReference type="GO" id="GO:0031114">
    <property type="term" value="P:regulation of microtubule depolymerization"/>
    <property type="evidence" value="ECO:0007669"/>
    <property type="project" value="TreeGrafter"/>
</dbReference>
<feature type="compositionally biased region" description="Low complexity" evidence="1">
    <location>
        <begin position="1108"/>
        <end position="1120"/>
    </location>
</feature>
<dbReference type="Proteomes" id="UP000828236">
    <property type="component" value="Unassembled WGS sequence"/>
</dbReference>
<feature type="region of interest" description="Disordered" evidence="1">
    <location>
        <begin position="1107"/>
        <end position="1129"/>
    </location>
</feature>
<feature type="region of interest" description="Disordered" evidence="1">
    <location>
        <begin position="905"/>
        <end position="948"/>
    </location>
</feature>
<dbReference type="PANTHER" id="PTHR13843">
    <property type="entry name" value="MICROTUBULE-ASSOCIATED PROTEIN"/>
    <property type="match status" value="1"/>
</dbReference>
<reference evidence="4" key="2">
    <citation type="journal article" date="2021" name="World Allergy Organ. J.">
        <title>Chromosome-level assembly of Dermatophagoides farinae genome and transcriptome reveals two novel allergens Der f 37 and Der f 39.</title>
        <authorList>
            <person name="Chen J."/>
            <person name="Cai Z."/>
            <person name="Fan D."/>
            <person name="Hu J."/>
            <person name="Hou Y."/>
            <person name="He Y."/>
            <person name="Zhang Z."/>
            <person name="Zhao Z."/>
            <person name="Gao P."/>
            <person name="Hu W."/>
            <person name="Sun J."/>
            <person name="Li J."/>
            <person name="Ji K."/>
        </authorList>
    </citation>
    <scope>NUCLEOTIDE SEQUENCE</scope>
    <source>
        <strain evidence="4">JKM2019</strain>
    </source>
</reference>
<feature type="compositionally biased region" description="Low complexity" evidence="1">
    <location>
        <begin position="725"/>
        <end position="737"/>
    </location>
</feature>
<feature type="region of interest" description="Disordered" evidence="1">
    <location>
        <begin position="1714"/>
        <end position="1801"/>
    </location>
</feature>
<feature type="region of interest" description="Disordered" evidence="1">
    <location>
        <begin position="1004"/>
        <end position="1056"/>
    </location>
</feature>
<feature type="compositionally biased region" description="Polar residues" evidence="1">
    <location>
        <begin position="1520"/>
        <end position="1535"/>
    </location>
</feature>
<dbReference type="GO" id="GO:0003779">
    <property type="term" value="F:actin binding"/>
    <property type="evidence" value="ECO:0007669"/>
    <property type="project" value="TreeGrafter"/>
</dbReference>
<comment type="caution">
    <text evidence="4">The sequence shown here is derived from an EMBL/GenBank/DDBJ whole genome shotgun (WGS) entry which is preliminary data.</text>
</comment>
<reference evidence="4" key="1">
    <citation type="submission" date="2020-06" db="EMBL/GenBank/DDBJ databases">
        <authorList>
            <person name="Ji K."/>
            <person name="Li J."/>
        </authorList>
    </citation>
    <scope>NUCLEOTIDE SEQUENCE</scope>
    <source>
        <strain evidence="4">JKM2019</strain>
        <tissue evidence="4">Whole body</tissue>
    </source>
</reference>
<dbReference type="InterPro" id="IPR056617">
    <property type="entry name" value="MAP1B/S_N"/>
</dbReference>
<dbReference type="GO" id="GO:0005829">
    <property type="term" value="C:cytosol"/>
    <property type="evidence" value="ECO:0007669"/>
    <property type="project" value="TreeGrafter"/>
</dbReference>
<evidence type="ECO:0000313" key="4">
    <source>
        <dbReference type="EMBL" id="KAH7644815.1"/>
    </source>
</evidence>
<dbReference type="Pfam" id="PF25281">
    <property type="entry name" value="MBL_MAP1B"/>
    <property type="match status" value="1"/>
</dbReference>
<feature type="region of interest" description="Disordered" evidence="1">
    <location>
        <begin position="2153"/>
        <end position="2191"/>
    </location>
</feature>
<dbReference type="GO" id="GO:0000226">
    <property type="term" value="P:microtubule cytoskeleton organization"/>
    <property type="evidence" value="ECO:0007669"/>
    <property type="project" value="InterPro"/>
</dbReference>
<feature type="compositionally biased region" description="Basic and acidic residues" evidence="1">
    <location>
        <begin position="2034"/>
        <end position="2051"/>
    </location>
</feature>
<feature type="domain" description="Microtubule-associated protein 1A/B/S-like MBL-like" evidence="3">
    <location>
        <begin position="490"/>
        <end position="799"/>
    </location>
</feature>
<feature type="compositionally biased region" description="Basic and acidic residues" evidence="1">
    <location>
        <begin position="1756"/>
        <end position="1790"/>
    </location>
</feature>
<name>A0A9D4SKU4_DERFA</name>
<dbReference type="GO" id="GO:0005875">
    <property type="term" value="C:microtubule associated complex"/>
    <property type="evidence" value="ECO:0007669"/>
    <property type="project" value="TreeGrafter"/>
</dbReference>
<feature type="compositionally biased region" description="Basic and acidic residues" evidence="1">
    <location>
        <begin position="1334"/>
        <end position="1385"/>
    </location>
</feature>
<feature type="compositionally biased region" description="Basic and acidic residues" evidence="1">
    <location>
        <begin position="1864"/>
        <end position="1944"/>
    </location>
</feature>
<proteinExistence type="predicted"/>
<feature type="compositionally biased region" description="Basic and acidic residues" evidence="1">
    <location>
        <begin position="1724"/>
        <end position="1747"/>
    </location>
</feature>
<feature type="region of interest" description="Disordered" evidence="1">
    <location>
        <begin position="723"/>
        <end position="748"/>
    </location>
</feature>
<dbReference type="GO" id="GO:0045202">
    <property type="term" value="C:synapse"/>
    <property type="evidence" value="ECO:0007669"/>
    <property type="project" value="TreeGrafter"/>
</dbReference>
<evidence type="ECO:0000256" key="1">
    <source>
        <dbReference type="SAM" id="MobiDB-lite"/>
    </source>
</evidence>
<accession>A0A9D4SKU4</accession>
<organism evidence="4">
    <name type="scientific">Dermatophagoides farinae</name>
    <name type="common">American house dust mite</name>
    <dbReference type="NCBI Taxonomy" id="6954"/>
    <lineage>
        <taxon>Eukaryota</taxon>
        <taxon>Metazoa</taxon>
        <taxon>Ecdysozoa</taxon>
        <taxon>Arthropoda</taxon>
        <taxon>Chelicerata</taxon>
        <taxon>Arachnida</taxon>
        <taxon>Acari</taxon>
        <taxon>Acariformes</taxon>
        <taxon>Sarcoptiformes</taxon>
        <taxon>Astigmata</taxon>
        <taxon>Psoroptidia</taxon>
        <taxon>Analgoidea</taxon>
        <taxon>Pyroglyphidae</taxon>
        <taxon>Dermatophagoidinae</taxon>
        <taxon>Dermatophagoides</taxon>
    </lineage>
</organism>
<feature type="compositionally biased region" description="Basic and acidic residues" evidence="1">
    <location>
        <begin position="1501"/>
        <end position="1518"/>
    </location>
</feature>
<feature type="region of interest" description="Disordered" evidence="1">
    <location>
        <begin position="1313"/>
        <end position="1397"/>
    </location>
</feature>
<sequence>MSRRSFSPATADNRIMATNTIGHRSGSSSPSHSIHHTTSINMATNHYHYHQQQQQQQSRQQGIRTATTTTRTPSPSSRHSPAPSSSTTTTTTTLSAIQQTPSCNFRYVGCYLLIIISDGCDQLRQQSWLRHQTLLSSSNDLSSILLQQKSELEEFNRRWTSGFVAKVIQQIRKGLTIWQSTTGVRDENELKELQSFLDNLDDQQLRNESNADGNGQILLQYAQKSLAVEVLCNPSLLTLSQCLQNVLRSPTGQVQIIYAGATFSETGSWLLADGTFSAYNFYELIEEVDTNYKRSNQNGSNKIYHDISNADNDNGNDPCNGHRSIAEHLSSHDVVVYLHTEPAGEWAILRDIFSRHHIDTHSMTTSITSSLILNDLHHRATATTNTRSATTSSNRYNSKRPSSIVSTSKSVPNITSGQIDNVRRFLFHFALNPEQQDMSPLDTLPDKGAQSLLNYLGDRLAWHFEWLMQPQERGGAGLGNSLASVICTQDPIDTVGFVRLQQPTMYVFPSGQGDCALLSLDSGFTMLLDAGYMPAPRTIWPFIKHLQRLDSIVVTHLGEDNFFGLLSLLTLKSIRQHCHPNVSFGQCPRIGYLFCNDHLSGPQLSPTSLSSESSIDQTSSGIRNEPIVLDDHRISLNELNRQLFQTLNDLKIHPLACIRNIDSLNKETKKESVSSNRDTKSVPLPPTPITLYHKVGVGTLYMYVLNPTLDRILANTISNIGGGRTTVRSSSGRSTPTKQQQELMESEQQNIPEADQQSICSLLIWRPHNPAKRIVRILFPGNCTQAQILEGFQSLMIISKFDQTVSESTTNGSSRLSRRFMPTRKQMNTSNAIPTSLLNERPECKSNLTELLELDMLLHQRTPCTGEQLEQNFKVRYEKTIPTIVSTSSLHQFGRSLSVAPNLLRSRQQKTSATGRATTTTTSKTRQMNSRRSETPSRYSRFRSVSPPTIHQSRIINTESTNIRRQQPITTTALSRTTTRQHQQPTIDHSIVNRQTMTTVQRHTSGHQVSSTHPNTQENRLIGKPPLQSAPPRTNQITSTTKLQPVPPKTKQKPKRITTTMATSGNIDYMNNTNRQIGSSSNRMIDQKISSEEPVPRPVVRRKLIGDQQQSISQQQVSNETLEEKTTKEMENVERPIQLPASSEALSEETSIRSSTDEEVRKITKRMEQQQMKTEAVMRAAAVELAKNEHQHQRDLISTMITDQQQVIQKTSVDYDDDETSVTAATTTNAGQEIIDYETDHDQLDSLTSNDVDNEHFIELLQGSTIKDSHSMELIDQKVVDKGQEIDLQSETLSNKVEQIVDKSNEIVEQETKMTMATKQSKMIEDESQDSESSTEKIEQEIQTETDKSTDHEHSLESEMNKSDVKLEEKHESQLRKEENEEVKDQNNNVTEGEMVEEKIMDVNVIKKKPVEQVPESGTEPKCTATETVIITKTDEKLTNFTDQAFNEEKPGQKVIEQEIIEKVSEAKSDKDEKLNIPDIIEAKKESNSIDQKAETLIDQLESKSTCDEVNDKSKVPELTKSQIETVIESSEQQVSKAPSAEQAEKESESSETADKESLKVESTETEPLKAETTELDSSKFESAETEPAKVDVVQTKEEPPKVEPDIPEQAAVKSTETKQTKDEPAKIELKETEPIKAETTEIVKTKAETNENEEEKNETLKIKTNETVSIEKEPVKVESAQLEPIKAETNIKEPIKVDTAKVESNEMALMQKEQATGESTETEPAKVETKEAVQTKEEPPKVEPHIPEQAAVKSTETKQAKDEPAKIESKEIEPAKAETTEIVKTKAETNENEEEKNKTLKIKTNETVSIEKEPVKVESAQLEPIKAETNIKKPIKVDTVKVEINKTAFMEKEQATAELTETEPTKVETKEEVQTKEEPPKVEPTEPEKNQELTKPETSENESRKVDTTKEEIHEEKFNDTESAKVEPTEPEKVNDEPAKIETTEILPTKVEPSKNQSIETEKPIVEKTEMEITKVELTETTAVELSKAETTENEQSTVKPTDIETIKDKSAEVINKEMVATIELSKVEPIESDRTTVESTETKQAHVEPTEVENLEIELTKLETTTLEQEKIESAKVGTPESKESPKTESTETKPDKSEQAIAETNEKILTNEESPKVESIKPEKAFELKEEKIPETETVKVVQEETESIKVEIQETESTKFEQEVTKAETTEESSKVEQQNLKSEKNR</sequence>
<feature type="compositionally biased region" description="Low complexity" evidence="1">
    <location>
        <begin position="51"/>
        <end position="93"/>
    </location>
</feature>
<dbReference type="SUPFAM" id="SSF56281">
    <property type="entry name" value="Metallo-hydrolase/oxidoreductase"/>
    <property type="match status" value="1"/>
</dbReference>
<feature type="domain" description="Microtubule-associated protein 1B/S N-terminal" evidence="2">
    <location>
        <begin position="163"/>
        <end position="309"/>
    </location>
</feature>
<feature type="compositionally biased region" description="Basic and acidic residues" evidence="1">
    <location>
        <begin position="1543"/>
        <end position="1605"/>
    </location>
</feature>
<feature type="compositionally biased region" description="Low complexity" evidence="1">
    <location>
        <begin position="910"/>
        <end position="926"/>
    </location>
</feature>
<dbReference type="GO" id="GO:0030425">
    <property type="term" value="C:dendrite"/>
    <property type="evidence" value="ECO:0007669"/>
    <property type="project" value="TreeGrafter"/>
</dbReference>
<evidence type="ECO:0000259" key="3">
    <source>
        <dbReference type="Pfam" id="PF25281"/>
    </source>
</evidence>
<feature type="region of interest" description="Disordered" evidence="1">
    <location>
        <begin position="1985"/>
        <end position="2005"/>
    </location>
</feature>